<reference evidence="11 12" key="1">
    <citation type="submission" date="2016-08" db="EMBL/GenBank/DDBJ databases">
        <authorList>
            <person name="Seilhamer J.J."/>
        </authorList>
    </citation>
    <scope>NUCLEOTIDE SEQUENCE [LARGE SCALE GENOMIC DNA]</scope>
    <source>
        <strain evidence="11 12">PH27A</strain>
    </source>
</reference>
<keyword evidence="5" id="KW-0997">Cell inner membrane</keyword>
<dbReference type="Pfam" id="PF07690">
    <property type="entry name" value="MFS_1"/>
    <property type="match status" value="1"/>
</dbReference>
<keyword evidence="4" id="KW-1003">Cell membrane</keyword>
<evidence type="ECO:0000259" key="10">
    <source>
        <dbReference type="PROSITE" id="PS50850"/>
    </source>
</evidence>
<evidence type="ECO:0000256" key="9">
    <source>
        <dbReference type="SAM" id="Phobius"/>
    </source>
</evidence>
<dbReference type="OrthoDB" id="9812221at2"/>
<comment type="subcellular location">
    <subcellularLocation>
        <location evidence="1">Cell inner membrane</location>
        <topology evidence="1">Multi-pass membrane protein</topology>
    </subcellularLocation>
</comment>
<dbReference type="PANTHER" id="PTHR42718">
    <property type="entry name" value="MAJOR FACILITATOR SUPERFAMILY MULTIDRUG TRANSPORTER MFSC"/>
    <property type="match status" value="1"/>
</dbReference>
<dbReference type="GO" id="GO:1990961">
    <property type="term" value="P:xenobiotic detoxification by transmembrane export across the plasma membrane"/>
    <property type="evidence" value="ECO:0007669"/>
    <property type="project" value="UniProtKB-ARBA"/>
</dbReference>
<proteinExistence type="inferred from homology"/>
<dbReference type="SUPFAM" id="SSF103473">
    <property type="entry name" value="MFS general substrate transporter"/>
    <property type="match status" value="1"/>
</dbReference>
<evidence type="ECO:0000256" key="5">
    <source>
        <dbReference type="ARBA" id="ARBA00022519"/>
    </source>
</evidence>
<dbReference type="GO" id="GO:0005886">
    <property type="term" value="C:plasma membrane"/>
    <property type="evidence" value="ECO:0007669"/>
    <property type="project" value="UniProtKB-SubCell"/>
</dbReference>
<dbReference type="Gene3D" id="1.20.1250.20">
    <property type="entry name" value="MFS general substrate transporter like domains"/>
    <property type="match status" value="1"/>
</dbReference>
<keyword evidence="7 9" id="KW-1133">Transmembrane helix</keyword>
<feature type="transmembrane region" description="Helical" evidence="9">
    <location>
        <begin position="50"/>
        <end position="68"/>
    </location>
</feature>
<organism evidence="11 12">
    <name type="scientific">Terasakiispira papahanaumokuakeensis</name>
    <dbReference type="NCBI Taxonomy" id="197479"/>
    <lineage>
        <taxon>Bacteria</taxon>
        <taxon>Pseudomonadati</taxon>
        <taxon>Pseudomonadota</taxon>
        <taxon>Gammaproteobacteria</taxon>
        <taxon>Oceanospirillales</taxon>
        <taxon>Terasakiispira</taxon>
    </lineage>
</organism>
<dbReference type="Proteomes" id="UP000094291">
    <property type="component" value="Unassembled WGS sequence"/>
</dbReference>
<dbReference type="NCBIfam" id="TIGR00711">
    <property type="entry name" value="efflux_EmrB"/>
    <property type="match status" value="1"/>
</dbReference>
<feature type="transmembrane region" description="Helical" evidence="9">
    <location>
        <begin position="105"/>
        <end position="130"/>
    </location>
</feature>
<comment type="caution">
    <text evidence="11">The sequence shown here is derived from an EMBL/GenBank/DDBJ whole genome shotgun (WGS) entry which is preliminary data.</text>
</comment>
<dbReference type="PROSITE" id="PS50850">
    <property type="entry name" value="MFS"/>
    <property type="match status" value="1"/>
</dbReference>
<evidence type="ECO:0000256" key="6">
    <source>
        <dbReference type="ARBA" id="ARBA00022692"/>
    </source>
</evidence>
<feature type="transmembrane region" description="Helical" evidence="9">
    <location>
        <begin position="359"/>
        <end position="385"/>
    </location>
</feature>
<dbReference type="PRINTS" id="PR01036">
    <property type="entry name" value="TCRTETB"/>
</dbReference>
<dbReference type="PANTHER" id="PTHR42718:SF9">
    <property type="entry name" value="MAJOR FACILITATOR SUPERFAMILY MULTIDRUG TRANSPORTER MFSC"/>
    <property type="match status" value="1"/>
</dbReference>
<protein>
    <submittedName>
        <fullName evidence="11">Multidrug resistance protein B</fullName>
    </submittedName>
</protein>
<dbReference type="EMBL" id="MDTQ01000001">
    <property type="protein sequence ID" value="ODC04086.1"/>
    <property type="molecule type" value="Genomic_DNA"/>
</dbReference>
<feature type="transmembrane region" description="Helical" evidence="9">
    <location>
        <begin position="168"/>
        <end position="188"/>
    </location>
</feature>
<feature type="transmembrane region" description="Helical" evidence="9">
    <location>
        <begin position="200"/>
        <end position="219"/>
    </location>
</feature>
<feature type="transmembrane region" description="Helical" evidence="9">
    <location>
        <begin position="269"/>
        <end position="290"/>
    </location>
</feature>
<sequence>MSDAAFRPPSLPLAALGLCLATFMQVLDTTIANVALPTIAGDLGVSADQGNWVITSFAVCNAIALPLTGWVARTIGETKLFIGAVILFAVTSFLCGIAQSMPELIAFRALQGLCSGPLFPMAQTLMMAIFPREKRTVALAIIGMVTVVAPIIGPITGGWITDNYSWRWIFYINVPIAVIATFMVLIQLKDRPDQTQKTPVDYIGLSLLVMGVGALQIMLDKGNNLDWFDSNFIVTLTGIAVFSLAAFVIWELTSAHPIVNLRLFKDRNFAVGTVALVLGFSAFFAINLILPQWLERNLGYTAVWAGLASAPMGVIPLLFSSVVGKYAPHIDLRILVTASFLVISSSCFIRAGFNTEIDFMSIALVQGYMGLGVVLFFMPLTTILLSNLDNHQIADGSGLATFLRVLGGSFASSLSIWLWDRRESFHYAQLNEHVSPHNPAAQHFFEPIGGFVANNLAQVKQMMQSQALMMSTIDYFTLLGWLFLGLLAIIWWTKPPFFKGH</sequence>
<dbReference type="InterPro" id="IPR011701">
    <property type="entry name" value="MFS"/>
</dbReference>
<evidence type="ECO:0000256" key="4">
    <source>
        <dbReference type="ARBA" id="ARBA00022475"/>
    </source>
</evidence>
<feature type="transmembrane region" description="Helical" evidence="9">
    <location>
        <begin position="302"/>
        <end position="322"/>
    </location>
</feature>
<keyword evidence="6 9" id="KW-0812">Transmembrane</keyword>
<evidence type="ECO:0000256" key="3">
    <source>
        <dbReference type="ARBA" id="ARBA00022448"/>
    </source>
</evidence>
<dbReference type="GO" id="GO:0015721">
    <property type="term" value="P:bile acid and bile salt transport"/>
    <property type="evidence" value="ECO:0007669"/>
    <property type="project" value="UniProtKB-ARBA"/>
</dbReference>
<dbReference type="InterPro" id="IPR036259">
    <property type="entry name" value="MFS_trans_sf"/>
</dbReference>
<keyword evidence="12" id="KW-1185">Reference proteome</keyword>
<feature type="domain" description="Major facilitator superfamily (MFS) profile" evidence="10">
    <location>
        <begin position="14"/>
        <end position="467"/>
    </location>
</feature>
<dbReference type="FunFam" id="1.20.1720.10:FF:000002">
    <property type="entry name" value="Multidrug resistance protein B"/>
    <property type="match status" value="1"/>
</dbReference>
<evidence type="ECO:0000313" key="11">
    <source>
        <dbReference type="EMBL" id="ODC04086.1"/>
    </source>
</evidence>
<dbReference type="GO" id="GO:0022857">
    <property type="term" value="F:transmembrane transporter activity"/>
    <property type="evidence" value="ECO:0007669"/>
    <property type="project" value="InterPro"/>
</dbReference>
<feature type="transmembrane region" description="Helical" evidence="9">
    <location>
        <begin position="137"/>
        <end position="156"/>
    </location>
</feature>
<evidence type="ECO:0000256" key="7">
    <source>
        <dbReference type="ARBA" id="ARBA00022989"/>
    </source>
</evidence>
<dbReference type="CDD" id="cd17503">
    <property type="entry name" value="MFS_LmrB_MDR_like"/>
    <property type="match status" value="1"/>
</dbReference>
<feature type="transmembrane region" description="Helical" evidence="9">
    <location>
        <begin position="334"/>
        <end position="353"/>
    </location>
</feature>
<evidence type="ECO:0000313" key="12">
    <source>
        <dbReference type="Proteomes" id="UP000094291"/>
    </source>
</evidence>
<keyword evidence="3" id="KW-0813">Transport</keyword>
<feature type="transmembrane region" description="Helical" evidence="9">
    <location>
        <begin position="475"/>
        <end position="493"/>
    </location>
</feature>
<comment type="similarity">
    <text evidence="2">Belongs to the major facilitator superfamily. EmrB family.</text>
</comment>
<dbReference type="RefSeq" id="WP_068998899.1">
    <property type="nucleotide sequence ID" value="NZ_MDTQ01000001.1"/>
</dbReference>
<dbReference type="AlphaFoldDB" id="A0A1E2VB76"/>
<feature type="transmembrane region" description="Helical" evidence="9">
    <location>
        <begin position="231"/>
        <end position="249"/>
    </location>
</feature>
<accession>A0A1E2VB76</accession>
<dbReference type="STRING" id="197479.BFW38_11640"/>
<dbReference type="Gene3D" id="1.20.1720.10">
    <property type="entry name" value="Multidrug resistance protein D"/>
    <property type="match status" value="1"/>
</dbReference>
<name>A0A1E2VB76_9GAMM</name>
<dbReference type="InterPro" id="IPR020846">
    <property type="entry name" value="MFS_dom"/>
</dbReference>
<evidence type="ECO:0000256" key="1">
    <source>
        <dbReference type="ARBA" id="ARBA00004429"/>
    </source>
</evidence>
<evidence type="ECO:0000256" key="8">
    <source>
        <dbReference type="ARBA" id="ARBA00023136"/>
    </source>
</evidence>
<evidence type="ECO:0000256" key="2">
    <source>
        <dbReference type="ARBA" id="ARBA00008537"/>
    </source>
</evidence>
<dbReference type="InterPro" id="IPR004638">
    <property type="entry name" value="EmrB-like"/>
</dbReference>
<gene>
    <name evidence="11" type="primary">emrB</name>
    <name evidence="11" type="ORF">BFW38_11640</name>
</gene>
<feature type="transmembrane region" description="Helical" evidence="9">
    <location>
        <begin position="80"/>
        <end position="99"/>
    </location>
</feature>
<keyword evidence="8 9" id="KW-0472">Membrane</keyword>